<organism evidence="2 3">
    <name type="scientific">Nocardioides bruguierae</name>
    <dbReference type="NCBI Taxonomy" id="2945102"/>
    <lineage>
        <taxon>Bacteria</taxon>
        <taxon>Bacillati</taxon>
        <taxon>Actinomycetota</taxon>
        <taxon>Actinomycetes</taxon>
        <taxon>Propionibacteriales</taxon>
        <taxon>Nocardioidaceae</taxon>
        <taxon>Nocardioides</taxon>
    </lineage>
</organism>
<feature type="signal peptide" evidence="1">
    <location>
        <begin position="1"/>
        <end position="23"/>
    </location>
</feature>
<dbReference type="AlphaFoldDB" id="A0A9X2D816"/>
<accession>A0A9X2D816</accession>
<evidence type="ECO:0008006" key="4">
    <source>
        <dbReference type="Google" id="ProtNLM"/>
    </source>
</evidence>
<reference evidence="2" key="1">
    <citation type="submission" date="2022-05" db="EMBL/GenBank/DDBJ databases">
        <authorList>
            <person name="Tuo L."/>
        </authorList>
    </citation>
    <scope>NUCLEOTIDE SEQUENCE</scope>
    <source>
        <strain evidence="2">BSK12Z-4</strain>
    </source>
</reference>
<keyword evidence="3" id="KW-1185">Reference proteome</keyword>
<proteinExistence type="predicted"/>
<keyword evidence="1" id="KW-0732">Signal</keyword>
<evidence type="ECO:0000313" key="2">
    <source>
        <dbReference type="EMBL" id="MCM0621060.1"/>
    </source>
</evidence>
<comment type="caution">
    <text evidence="2">The sequence shown here is derived from an EMBL/GenBank/DDBJ whole genome shotgun (WGS) entry which is preliminary data.</text>
</comment>
<feature type="chain" id="PRO_5040878384" description="Lipoprotein" evidence="1">
    <location>
        <begin position="24"/>
        <end position="129"/>
    </location>
</feature>
<dbReference type="Proteomes" id="UP001139485">
    <property type="component" value="Unassembled WGS sequence"/>
</dbReference>
<name>A0A9X2D816_9ACTN</name>
<gene>
    <name evidence="2" type="ORF">M8330_12240</name>
</gene>
<evidence type="ECO:0000313" key="3">
    <source>
        <dbReference type="Proteomes" id="UP001139485"/>
    </source>
</evidence>
<protein>
    <recommendedName>
        <fullName evidence="4">Lipoprotein</fullName>
    </recommendedName>
</protein>
<dbReference type="EMBL" id="JAMOIL010000013">
    <property type="protein sequence ID" value="MCM0621060.1"/>
    <property type="molecule type" value="Genomic_DNA"/>
</dbReference>
<evidence type="ECO:0000256" key="1">
    <source>
        <dbReference type="SAM" id="SignalP"/>
    </source>
</evidence>
<dbReference type="PROSITE" id="PS51257">
    <property type="entry name" value="PROKAR_LIPOPROTEIN"/>
    <property type="match status" value="1"/>
</dbReference>
<dbReference type="RefSeq" id="WP_250827545.1">
    <property type="nucleotide sequence ID" value="NZ_JAMOIL010000013.1"/>
</dbReference>
<sequence>MRRRTRSLASVLAPLALVGVLLAGCGSDAEDTAGPDDASTSAFCSAWSSLDVDAADDTEATDQILDTGTPSGMGKQARRGYEAIVGALESGDADNALDALDEVDDDEATDLAAFLSYLTTTCAEDSSDG</sequence>